<gene>
    <name evidence="6" type="ORF">NS331_01250</name>
</gene>
<reference evidence="6 7" key="1">
    <citation type="journal article" date="2016" name="Front. Microbiol.">
        <title>Genomic Resource of Rice Seed Associated Bacteria.</title>
        <authorList>
            <person name="Midha S."/>
            <person name="Bansal K."/>
            <person name="Sharma S."/>
            <person name="Kumar N."/>
            <person name="Patil P.P."/>
            <person name="Chaudhry V."/>
            <person name="Patil P.B."/>
        </authorList>
    </citation>
    <scope>NUCLEOTIDE SEQUENCE [LARGE SCALE GENOMIC DNA]</scope>
    <source>
        <strain evidence="6 7">NS331</strain>
    </source>
</reference>
<dbReference type="Pfam" id="PF04794">
    <property type="entry name" value="YdjC"/>
    <property type="match status" value="1"/>
</dbReference>
<dbReference type="GO" id="GO:0046872">
    <property type="term" value="F:metal ion binding"/>
    <property type="evidence" value="ECO:0007669"/>
    <property type="project" value="UniProtKB-KW"/>
</dbReference>
<dbReference type="SUPFAM" id="SSF88713">
    <property type="entry name" value="Glycoside hydrolase/deacetylase"/>
    <property type="match status" value="1"/>
</dbReference>
<keyword evidence="5" id="KW-0119">Carbohydrate metabolism</keyword>
<organism evidence="6 7">
    <name type="scientific">Pseudacidovorax intermedius</name>
    <dbReference type="NCBI Taxonomy" id="433924"/>
    <lineage>
        <taxon>Bacteria</taxon>
        <taxon>Pseudomonadati</taxon>
        <taxon>Pseudomonadota</taxon>
        <taxon>Betaproteobacteria</taxon>
        <taxon>Burkholderiales</taxon>
        <taxon>Comamonadaceae</taxon>
        <taxon>Pseudacidovorax</taxon>
    </lineage>
</organism>
<evidence type="ECO:0000256" key="3">
    <source>
        <dbReference type="ARBA" id="ARBA00022801"/>
    </source>
</evidence>
<keyword evidence="2" id="KW-0479">Metal-binding</keyword>
<keyword evidence="4" id="KW-0460">Magnesium</keyword>
<dbReference type="Proteomes" id="UP000072741">
    <property type="component" value="Unassembled WGS sequence"/>
</dbReference>
<name>A0A147HC83_9BURK</name>
<dbReference type="GO" id="GO:0016787">
    <property type="term" value="F:hydrolase activity"/>
    <property type="evidence" value="ECO:0007669"/>
    <property type="project" value="UniProtKB-KW"/>
</dbReference>
<dbReference type="Gene3D" id="3.20.20.370">
    <property type="entry name" value="Glycoside hydrolase/deacetylase"/>
    <property type="match status" value="1"/>
</dbReference>
<dbReference type="CDD" id="cd10807">
    <property type="entry name" value="YdjC_like_3"/>
    <property type="match status" value="1"/>
</dbReference>
<evidence type="ECO:0000256" key="1">
    <source>
        <dbReference type="ARBA" id="ARBA00001946"/>
    </source>
</evidence>
<dbReference type="AlphaFoldDB" id="A0A147HC83"/>
<dbReference type="GO" id="GO:0019213">
    <property type="term" value="F:deacetylase activity"/>
    <property type="evidence" value="ECO:0007669"/>
    <property type="project" value="TreeGrafter"/>
</dbReference>
<evidence type="ECO:0000256" key="2">
    <source>
        <dbReference type="ARBA" id="ARBA00022723"/>
    </source>
</evidence>
<comment type="cofactor">
    <cofactor evidence="1">
        <name>Mg(2+)</name>
        <dbReference type="ChEBI" id="CHEBI:18420"/>
    </cofactor>
</comment>
<accession>A0A147HC83</accession>
<protein>
    <recommendedName>
        <fullName evidence="8">ChbG/HpnK family deacetylase</fullName>
    </recommendedName>
</protein>
<proteinExistence type="predicted"/>
<dbReference type="PATRIC" id="fig|433924.3.peg.5041"/>
<dbReference type="InterPro" id="IPR011330">
    <property type="entry name" value="Glyco_hydro/deAcase_b/a-brl"/>
</dbReference>
<keyword evidence="3" id="KW-0378">Hydrolase</keyword>
<evidence type="ECO:0008006" key="8">
    <source>
        <dbReference type="Google" id="ProtNLM"/>
    </source>
</evidence>
<dbReference type="InterPro" id="IPR006879">
    <property type="entry name" value="YdjC-like"/>
</dbReference>
<dbReference type="PANTHER" id="PTHR31609">
    <property type="entry name" value="YDJC DEACETYLASE FAMILY MEMBER"/>
    <property type="match status" value="1"/>
</dbReference>
<keyword evidence="7" id="KW-1185">Reference proteome</keyword>
<evidence type="ECO:0000256" key="4">
    <source>
        <dbReference type="ARBA" id="ARBA00022842"/>
    </source>
</evidence>
<dbReference type="PANTHER" id="PTHR31609:SF1">
    <property type="entry name" value="CARBOHYDRATE DEACETYLASE"/>
    <property type="match status" value="1"/>
</dbReference>
<evidence type="ECO:0000256" key="5">
    <source>
        <dbReference type="ARBA" id="ARBA00023277"/>
    </source>
</evidence>
<sequence>MRRLCICADDYGLSPGIDRAILQLIEQGMVTATSAMVLRQAWTADAALLRDQPPTQVDAGLHIDLTCVDGSALEASLAGLALRAMLLPRGSAYWRPILREQLDRFEDAMGRAPSHVDGHRHVHQLPGVRETLAELLQARYGRDLPWLRGTRPGPAVGAVALKQRVIHGLGGWGNRRLAKRAGLALSGRLLGVYGFDRDAQAYAASLDAWLRQCRDGDVLMCHPAVDSTPDDGIAAARQHEYAALCALDPAQVARRWGVQLAAPHRLACG</sequence>
<evidence type="ECO:0000313" key="6">
    <source>
        <dbReference type="EMBL" id="KTT27696.1"/>
    </source>
</evidence>
<dbReference type="GO" id="GO:0005975">
    <property type="term" value="P:carbohydrate metabolic process"/>
    <property type="evidence" value="ECO:0007669"/>
    <property type="project" value="InterPro"/>
</dbReference>
<comment type="caution">
    <text evidence="6">The sequence shown here is derived from an EMBL/GenBank/DDBJ whole genome shotgun (WGS) entry which is preliminary data.</text>
</comment>
<dbReference type="EMBL" id="LDSL01000009">
    <property type="protein sequence ID" value="KTT27696.1"/>
    <property type="molecule type" value="Genomic_DNA"/>
</dbReference>
<evidence type="ECO:0000313" key="7">
    <source>
        <dbReference type="Proteomes" id="UP000072741"/>
    </source>
</evidence>